<dbReference type="GO" id="GO:0050793">
    <property type="term" value="P:regulation of developmental process"/>
    <property type="evidence" value="ECO:0007669"/>
    <property type="project" value="TreeGrafter"/>
</dbReference>
<dbReference type="GO" id="GO:0000976">
    <property type="term" value="F:transcription cis-regulatory region binding"/>
    <property type="evidence" value="ECO:0007669"/>
    <property type="project" value="TreeGrafter"/>
</dbReference>
<dbReference type="Pfam" id="PF04770">
    <property type="entry name" value="ZF-HD_dimer"/>
    <property type="match status" value="1"/>
</dbReference>
<comment type="caution">
    <text evidence="5">The sequence shown here is derived from an EMBL/GenBank/DDBJ whole genome shotgun (WGS) entry which is preliminary data.</text>
</comment>
<dbReference type="GO" id="GO:0003700">
    <property type="term" value="F:DNA-binding transcription factor activity"/>
    <property type="evidence" value="ECO:0007669"/>
    <property type="project" value="TreeGrafter"/>
</dbReference>
<dbReference type="GO" id="GO:0005634">
    <property type="term" value="C:nucleus"/>
    <property type="evidence" value="ECO:0007669"/>
    <property type="project" value="TreeGrafter"/>
</dbReference>
<sequence length="110" mass="12035">MSMSIGALGVGMQVAIELISVAIELICSQKDNLDLVIEQHQKRLREVYRKCMSIHAAKLGTYASDGCCEYTPDDGQPAAMLCGACGCPHNLHRLAMVTRRWAVVLFVNTP</sequence>
<protein>
    <recommendedName>
        <fullName evidence="4">ZF-HD dimerization-type domain-containing protein</fullName>
    </recommendedName>
</protein>
<keyword evidence="3" id="KW-0862">Zinc</keyword>
<dbReference type="InterPro" id="IPR006456">
    <property type="entry name" value="ZF_HD_homeobox_Cys/His_dimer"/>
</dbReference>
<dbReference type="AlphaFoldDB" id="A0A835F0K0"/>
<evidence type="ECO:0000313" key="6">
    <source>
        <dbReference type="Proteomes" id="UP000636709"/>
    </source>
</evidence>
<name>A0A835F0K0_9POAL</name>
<keyword evidence="1" id="KW-0479">Metal-binding</keyword>
<dbReference type="GO" id="GO:0008270">
    <property type="term" value="F:zinc ion binding"/>
    <property type="evidence" value="ECO:0007669"/>
    <property type="project" value="UniProtKB-KW"/>
</dbReference>
<evidence type="ECO:0000256" key="3">
    <source>
        <dbReference type="ARBA" id="ARBA00022833"/>
    </source>
</evidence>
<proteinExistence type="predicted"/>
<dbReference type="Proteomes" id="UP000636709">
    <property type="component" value="Unassembled WGS sequence"/>
</dbReference>
<dbReference type="PROSITE" id="PS51523">
    <property type="entry name" value="ZF_HD_DIMER"/>
    <property type="match status" value="1"/>
</dbReference>
<dbReference type="OrthoDB" id="1884189at2759"/>
<dbReference type="PANTHER" id="PTHR31948:SF16">
    <property type="entry name" value="ZINC-FINGER HOMEODOMAIN PROTEIN 11"/>
    <property type="match status" value="1"/>
</dbReference>
<dbReference type="EMBL" id="JACEFO010001661">
    <property type="protein sequence ID" value="KAF8724585.1"/>
    <property type="molecule type" value="Genomic_DNA"/>
</dbReference>
<feature type="domain" description="ZF-HD dimerization-type" evidence="4">
    <location>
        <begin position="48"/>
        <end position="95"/>
    </location>
</feature>
<keyword evidence="2" id="KW-0863">Zinc-finger</keyword>
<reference evidence="5" key="1">
    <citation type="submission" date="2020-07" db="EMBL/GenBank/DDBJ databases">
        <title>Genome sequence and genetic diversity analysis of an under-domesticated orphan crop, white fonio (Digitaria exilis).</title>
        <authorList>
            <person name="Bennetzen J.L."/>
            <person name="Chen S."/>
            <person name="Ma X."/>
            <person name="Wang X."/>
            <person name="Yssel A.E.J."/>
            <person name="Chaluvadi S.R."/>
            <person name="Johnson M."/>
            <person name="Gangashetty P."/>
            <person name="Hamidou F."/>
            <person name="Sanogo M.D."/>
            <person name="Zwaenepoel A."/>
            <person name="Wallace J."/>
            <person name="Van De Peer Y."/>
            <person name="Van Deynze A."/>
        </authorList>
    </citation>
    <scope>NUCLEOTIDE SEQUENCE</scope>
    <source>
        <tissue evidence="5">Leaves</tissue>
    </source>
</reference>
<evidence type="ECO:0000313" key="5">
    <source>
        <dbReference type="EMBL" id="KAF8724585.1"/>
    </source>
</evidence>
<evidence type="ECO:0000259" key="4">
    <source>
        <dbReference type="PROSITE" id="PS51523"/>
    </source>
</evidence>
<accession>A0A835F0K0</accession>
<gene>
    <name evidence="5" type="ORF">HU200_020850</name>
</gene>
<evidence type="ECO:0000256" key="2">
    <source>
        <dbReference type="ARBA" id="ARBA00022771"/>
    </source>
</evidence>
<keyword evidence="6" id="KW-1185">Reference proteome</keyword>
<organism evidence="5 6">
    <name type="scientific">Digitaria exilis</name>
    <dbReference type="NCBI Taxonomy" id="1010633"/>
    <lineage>
        <taxon>Eukaryota</taxon>
        <taxon>Viridiplantae</taxon>
        <taxon>Streptophyta</taxon>
        <taxon>Embryophyta</taxon>
        <taxon>Tracheophyta</taxon>
        <taxon>Spermatophyta</taxon>
        <taxon>Magnoliopsida</taxon>
        <taxon>Liliopsida</taxon>
        <taxon>Poales</taxon>
        <taxon>Poaceae</taxon>
        <taxon>PACMAD clade</taxon>
        <taxon>Panicoideae</taxon>
        <taxon>Panicodae</taxon>
        <taxon>Paniceae</taxon>
        <taxon>Anthephorinae</taxon>
        <taxon>Digitaria</taxon>
    </lineage>
</organism>
<dbReference type="PANTHER" id="PTHR31948">
    <property type="entry name" value="ZINC-FINGER HOMEODOMAIN PROTEIN 2"/>
    <property type="match status" value="1"/>
</dbReference>
<evidence type="ECO:0000256" key="1">
    <source>
        <dbReference type="ARBA" id="ARBA00022723"/>
    </source>
</evidence>